<dbReference type="EMBL" id="PP357458">
    <property type="protein sequence ID" value="WWT41068.1"/>
    <property type="molecule type" value="Genomic_DNA"/>
</dbReference>
<accession>A0AC61ZT94</accession>
<protein>
    <submittedName>
        <fullName evidence="1">Uncharacterized protein</fullName>
    </submittedName>
</protein>
<organism evidence="1">
    <name type="scientific">Klebsiella phage phi1_175008</name>
    <dbReference type="NCBI Taxonomy" id="3127744"/>
    <lineage>
        <taxon>Viruses</taxon>
        <taxon>Duplodnaviria</taxon>
        <taxon>Heunggongvirae</taxon>
        <taxon>Uroviricota</taxon>
        <taxon>Caudoviricetes</taxon>
        <taxon>Stephanstirmvirinae</taxon>
    </lineage>
</organism>
<proteinExistence type="predicted"/>
<reference evidence="1" key="1">
    <citation type="submission" date="2024-02" db="EMBL/GenBank/DDBJ databases">
        <title>Klebsiella phages.</title>
        <authorList>
            <person name="Li J."/>
            <person name="Feng Y."/>
            <person name="Zong Z."/>
        </authorList>
    </citation>
    <scope>NUCLEOTIDE SEQUENCE</scope>
</reference>
<evidence type="ECO:0000313" key="1">
    <source>
        <dbReference type="EMBL" id="WWT41068.1"/>
    </source>
</evidence>
<name>A0AC61ZT94_9CAUD</name>
<sequence length="476" mass="53200">MSKLFDSSKTKTQTTLNGATTHRSSLDKNVDLFFKIGSLRKNPEVVSEDMFWQAYDEDAEMAVRILLYARDVRGGMGEREIFRRTFRNIAIQNPSLALRILHKVPELGRWDDVLVAIGTPIEKEAVEFVQQGLTDKTTAGLCAKWMPRMRGNNTLQNKANAKVLAKGMKLSYQEYNKLVSTLSNTVEQKISKGDFSEIDYSKLPSLAAARYQRLFDRKDSVRYRAYKEALVKGVEGVKINAGAIFPYDVVKAARRGDDSVSTAQWKAMPDYMNGSKESVLCVVDVSGSMAVRVAGETSAMDIAVSLGLYTSERSRGIFRNKMITFSERPSFIEVSDSMTLRQKVAHVERSPWGMSTNLQSVFDMILELAVRDKLEPEDLPTRVLIVSDMEFNSCCRGVTNFEAIKEKYACAGYAMPQLVFWNVTSHQVGNIPVQVTDSGVALVSGFSPSVLQGILSGEMNPLAVVQKLVFVERYDF</sequence>